<evidence type="ECO:0000256" key="1">
    <source>
        <dbReference type="ARBA" id="ARBA00023002"/>
    </source>
</evidence>
<organism evidence="2">
    <name type="scientific">freshwater metagenome</name>
    <dbReference type="NCBI Taxonomy" id="449393"/>
    <lineage>
        <taxon>unclassified sequences</taxon>
        <taxon>metagenomes</taxon>
        <taxon>ecological metagenomes</taxon>
    </lineage>
</organism>
<evidence type="ECO:0000313" key="2">
    <source>
        <dbReference type="EMBL" id="CAB4824607.1"/>
    </source>
</evidence>
<dbReference type="EMBL" id="CAFBPM010000001">
    <property type="protein sequence ID" value="CAB5007812.1"/>
    <property type="molecule type" value="Genomic_DNA"/>
</dbReference>
<gene>
    <name evidence="2" type="ORF">UFOPK3164_00659</name>
    <name evidence="3" type="ORF">UFOPK3427_00955</name>
    <name evidence="4" type="ORF">UFOPK4112_00130</name>
</gene>
<sequence length="306" mass="32099">MAAPWNLQDAPDLHGKVAVVTGANAGLGFETARALRRKGALVVMACRNEAKARSAIAELEASSLGPTPEFVHLDLSDTESARNAASAISESHPTIDFLINNAGIMGLRGPDGPERQMQTNLLGHVAFTVGLLPALEAAGGRIVMLASNMHRRGKLQASDPLSINGQKPMTAYGSTKLADLLFAFEADRRLRASRSRVSIRAAHPGWSRSELAGKGPAEGGSKFSQRMGTFAGKHFGQKTERGALPTLRAALDPSIPPGAYVGPEGVFELFGEPTTVGASKAATDPVLARALFDASLNAVDATWPSD</sequence>
<reference evidence="2" key="1">
    <citation type="submission" date="2020-05" db="EMBL/GenBank/DDBJ databases">
        <authorList>
            <person name="Chiriac C."/>
            <person name="Salcher M."/>
            <person name="Ghai R."/>
            <person name="Kavagutti S V."/>
        </authorList>
    </citation>
    <scope>NUCLEOTIDE SEQUENCE</scope>
</reference>
<dbReference type="EMBL" id="CAFABE010000022">
    <property type="protein sequence ID" value="CAB4824607.1"/>
    <property type="molecule type" value="Genomic_DNA"/>
</dbReference>
<evidence type="ECO:0000313" key="4">
    <source>
        <dbReference type="EMBL" id="CAB5007812.1"/>
    </source>
</evidence>
<dbReference type="PANTHER" id="PTHR43157">
    <property type="entry name" value="PHOSPHATIDYLINOSITOL-GLYCAN BIOSYNTHESIS CLASS F PROTEIN-RELATED"/>
    <property type="match status" value="1"/>
</dbReference>
<accession>A0A6J6ZVP4</accession>
<keyword evidence="1" id="KW-0560">Oxidoreductase</keyword>
<evidence type="ECO:0000313" key="3">
    <source>
        <dbReference type="EMBL" id="CAB4873370.1"/>
    </source>
</evidence>
<dbReference type="PANTHER" id="PTHR43157:SF31">
    <property type="entry name" value="PHOSPHATIDYLINOSITOL-GLYCAN BIOSYNTHESIS CLASS F PROTEIN"/>
    <property type="match status" value="1"/>
</dbReference>
<dbReference type="Pfam" id="PF00106">
    <property type="entry name" value="adh_short"/>
    <property type="match status" value="1"/>
</dbReference>
<dbReference type="PRINTS" id="PR00081">
    <property type="entry name" value="GDHRDH"/>
</dbReference>
<dbReference type="InterPro" id="IPR002347">
    <property type="entry name" value="SDR_fam"/>
</dbReference>
<proteinExistence type="predicted"/>
<dbReference type="InterPro" id="IPR036291">
    <property type="entry name" value="NAD(P)-bd_dom_sf"/>
</dbReference>
<dbReference type="GO" id="GO:0016491">
    <property type="term" value="F:oxidoreductase activity"/>
    <property type="evidence" value="ECO:0007669"/>
    <property type="project" value="UniProtKB-KW"/>
</dbReference>
<dbReference type="AlphaFoldDB" id="A0A6J6ZVP4"/>
<dbReference type="SUPFAM" id="SSF51735">
    <property type="entry name" value="NAD(P)-binding Rossmann-fold domains"/>
    <property type="match status" value="1"/>
</dbReference>
<dbReference type="EMBL" id="CAFBLT010000001">
    <property type="protein sequence ID" value="CAB4873370.1"/>
    <property type="molecule type" value="Genomic_DNA"/>
</dbReference>
<dbReference type="Gene3D" id="3.40.50.720">
    <property type="entry name" value="NAD(P)-binding Rossmann-like Domain"/>
    <property type="match status" value="1"/>
</dbReference>
<name>A0A6J6ZVP4_9ZZZZ</name>
<protein>
    <submittedName>
        <fullName evidence="2">Unannotated protein</fullName>
    </submittedName>
</protein>